<reference evidence="1" key="1">
    <citation type="submission" date="2018-11" db="EMBL/GenBank/DDBJ databases">
        <authorList>
            <consortium name="Genoscope - CEA"/>
            <person name="William W."/>
        </authorList>
    </citation>
    <scope>NUCLEOTIDE SEQUENCE</scope>
</reference>
<name>A0A3P6FB56_BRAOL</name>
<dbReference type="EMBL" id="LR031877">
    <property type="protein sequence ID" value="VDD44774.1"/>
    <property type="molecule type" value="Genomic_DNA"/>
</dbReference>
<sequence length="57" mass="6606">MHSFPQEHLNEEPRALSLEATMDSGEYDPTFDKSEILDCKDLITRIKEPHAWPSFTT</sequence>
<proteinExistence type="predicted"/>
<organism evidence="1">
    <name type="scientific">Brassica oleracea</name>
    <name type="common">Wild cabbage</name>
    <dbReference type="NCBI Taxonomy" id="3712"/>
    <lineage>
        <taxon>Eukaryota</taxon>
        <taxon>Viridiplantae</taxon>
        <taxon>Streptophyta</taxon>
        <taxon>Embryophyta</taxon>
        <taxon>Tracheophyta</taxon>
        <taxon>Spermatophyta</taxon>
        <taxon>Magnoliopsida</taxon>
        <taxon>eudicotyledons</taxon>
        <taxon>Gunneridae</taxon>
        <taxon>Pentapetalae</taxon>
        <taxon>rosids</taxon>
        <taxon>malvids</taxon>
        <taxon>Brassicales</taxon>
        <taxon>Brassicaceae</taxon>
        <taxon>Brassiceae</taxon>
        <taxon>Brassica</taxon>
    </lineage>
</organism>
<protein>
    <submittedName>
        <fullName evidence="1">Uncharacterized protein</fullName>
    </submittedName>
</protein>
<evidence type="ECO:0000313" key="1">
    <source>
        <dbReference type="EMBL" id="VDD44774.1"/>
    </source>
</evidence>
<accession>A0A3P6FB56</accession>
<gene>
    <name evidence="1" type="ORF">BOLC5T32321H</name>
</gene>
<dbReference type="AlphaFoldDB" id="A0A3P6FB56"/>